<evidence type="ECO:0000313" key="1">
    <source>
        <dbReference type="EMBL" id="HJG80157.1"/>
    </source>
</evidence>
<evidence type="ECO:0000313" key="2">
    <source>
        <dbReference type="Proteomes" id="UP000784435"/>
    </source>
</evidence>
<organism evidence="1 2">
    <name type="scientific">Brevibacterium senegalense</name>
    <dbReference type="NCBI Taxonomy" id="1033736"/>
    <lineage>
        <taxon>Bacteria</taxon>
        <taxon>Bacillati</taxon>
        <taxon>Actinomycetota</taxon>
        <taxon>Actinomycetes</taxon>
        <taxon>Micrococcales</taxon>
        <taxon>Brevibacteriaceae</taxon>
        <taxon>Brevibacterium</taxon>
    </lineage>
</organism>
<protein>
    <submittedName>
        <fullName evidence="1">Uncharacterized protein</fullName>
    </submittedName>
</protein>
<dbReference type="AlphaFoldDB" id="A0A921SNS2"/>
<comment type="caution">
    <text evidence="1">The sequence shown here is derived from an EMBL/GenBank/DDBJ whole genome shotgun (WGS) entry which is preliminary data.</text>
</comment>
<accession>A0A921SNS2</accession>
<reference evidence="1" key="1">
    <citation type="journal article" date="2021" name="PeerJ">
        <title>Extensive microbial diversity within the chicken gut microbiome revealed by metagenomics and culture.</title>
        <authorList>
            <person name="Gilroy R."/>
            <person name="Ravi A."/>
            <person name="Getino M."/>
            <person name="Pursley I."/>
            <person name="Horton D.L."/>
            <person name="Alikhan N.F."/>
            <person name="Baker D."/>
            <person name="Gharbi K."/>
            <person name="Hall N."/>
            <person name="Watson M."/>
            <person name="Adriaenssens E.M."/>
            <person name="Foster-Nyarko E."/>
            <person name="Jarju S."/>
            <person name="Secka A."/>
            <person name="Antonio M."/>
            <person name="Oren A."/>
            <person name="Chaudhuri R.R."/>
            <person name="La Ragione R."/>
            <person name="Hildebrand F."/>
            <person name="Pallen M.J."/>
        </authorList>
    </citation>
    <scope>NUCLEOTIDE SEQUENCE</scope>
    <source>
        <strain evidence="1">ChiGjej5B5-7349</strain>
    </source>
</reference>
<dbReference type="EMBL" id="DYUK01000152">
    <property type="protein sequence ID" value="HJG80157.1"/>
    <property type="molecule type" value="Genomic_DNA"/>
</dbReference>
<reference evidence="1" key="2">
    <citation type="submission" date="2021-09" db="EMBL/GenBank/DDBJ databases">
        <authorList>
            <person name="Gilroy R."/>
        </authorList>
    </citation>
    <scope>NUCLEOTIDE SEQUENCE</scope>
    <source>
        <strain evidence="1">ChiGjej5B5-7349</strain>
    </source>
</reference>
<name>A0A921SNS2_9MICO</name>
<gene>
    <name evidence="1" type="ORF">K8V08_07070</name>
</gene>
<dbReference type="Proteomes" id="UP000784435">
    <property type="component" value="Unassembled WGS sequence"/>
</dbReference>
<proteinExistence type="predicted"/>
<sequence length="184" mass="21463">MSEQRYHLVYLEATSENVGRLSRELRDWMRSEGWTIEADGLTDWLVSREDAVPADRYGPRLERLARIQREDYHEDHVTVYDSWRMYHGSEAMEGVGCPRCEHLLGFDDDELSEACNEWWLNCVAPDLTCPACGSTVPMDQWDLDRGLTMGTLAITMEFFDPHDEFRNALRARFPGRWAGIYEHL</sequence>